<sequence length="71" mass="8243">MLREAALSATHLDWDRELCKMGCSEWLPWYRNKKGEIVNGCRLGAIPQKVNGQWYCQHRKTTKQKGDKAHA</sequence>
<evidence type="ECO:0000313" key="1">
    <source>
        <dbReference type="EMBL" id="GAJ08087.1"/>
    </source>
</evidence>
<protein>
    <submittedName>
        <fullName evidence="1">Uncharacterized protein</fullName>
    </submittedName>
</protein>
<accession>X1UWX1</accession>
<proteinExistence type="predicted"/>
<organism evidence="1">
    <name type="scientific">marine sediment metagenome</name>
    <dbReference type="NCBI Taxonomy" id="412755"/>
    <lineage>
        <taxon>unclassified sequences</taxon>
        <taxon>metagenomes</taxon>
        <taxon>ecological metagenomes</taxon>
    </lineage>
</organism>
<dbReference type="AlphaFoldDB" id="X1UWX1"/>
<reference evidence="1" key="1">
    <citation type="journal article" date="2014" name="Front. Microbiol.">
        <title>High frequency of phylogenetically diverse reductive dehalogenase-homologous genes in deep subseafloor sedimentary metagenomes.</title>
        <authorList>
            <person name="Kawai M."/>
            <person name="Futagami T."/>
            <person name="Toyoda A."/>
            <person name="Takaki Y."/>
            <person name="Nishi S."/>
            <person name="Hori S."/>
            <person name="Arai W."/>
            <person name="Tsubouchi T."/>
            <person name="Morono Y."/>
            <person name="Uchiyama I."/>
            <person name="Ito T."/>
            <person name="Fujiyama A."/>
            <person name="Inagaki F."/>
            <person name="Takami H."/>
        </authorList>
    </citation>
    <scope>NUCLEOTIDE SEQUENCE</scope>
    <source>
        <strain evidence="1">Expedition CK06-06</strain>
    </source>
</reference>
<gene>
    <name evidence="1" type="ORF">S12H4_52454</name>
</gene>
<comment type="caution">
    <text evidence="1">The sequence shown here is derived from an EMBL/GenBank/DDBJ whole genome shotgun (WGS) entry which is preliminary data.</text>
</comment>
<dbReference type="EMBL" id="BARW01033282">
    <property type="protein sequence ID" value="GAJ08087.1"/>
    <property type="molecule type" value="Genomic_DNA"/>
</dbReference>
<name>X1UWX1_9ZZZZ</name>